<dbReference type="EMBL" id="JABMCH010000066">
    <property type="protein sequence ID" value="NUU47913.1"/>
    <property type="molecule type" value="Genomic_DNA"/>
</dbReference>
<evidence type="ECO:0000256" key="1">
    <source>
        <dbReference type="ARBA" id="ARBA00023002"/>
    </source>
</evidence>
<reference evidence="3 4" key="1">
    <citation type="submission" date="2020-05" db="EMBL/GenBank/DDBJ databases">
        <title>Genome Sequencing of Type Strains.</title>
        <authorList>
            <person name="Lemaire J.F."/>
            <person name="Inderbitzin P."/>
            <person name="Gregorio O.A."/>
            <person name="Collins S.B."/>
            <person name="Wespe N."/>
            <person name="Knight-Connoni V."/>
        </authorList>
    </citation>
    <scope>NUCLEOTIDE SEQUENCE [LARGE SCALE GENOMIC DNA]</scope>
    <source>
        <strain evidence="3 4">DSM 100049</strain>
    </source>
</reference>
<dbReference type="InterPro" id="IPR023210">
    <property type="entry name" value="NADP_OxRdtase_dom"/>
</dbReference>
<organism evidence="3 4">
    <name type="scientific">Sphingomonas zeae</name>
    <dbReference type="NCBI Taxonomy" id="1646122"/>
    <lineage>
        <taxon>Bacteria</taxon>
        <taxon>Pseudomonadati</taxon>
        <taxon>Pseudomonadota</taxon>
        <taxon>Alphaproteobacteria</taxon>
        <taxon>Sphingomonadales</taxon>
        <taxon>Sphingomonadaceae</taxon>
        <taxon>Sphingomonas</taxon>
    </lineage>
</organism>
<dbReference type="PANTHER" id="PTHR43625">
    <property type="entry name" value="AFLATOXIN B1 ALDEHYDE REDUCTASE"/>
    <property type="match status" value="1"/>
</dbReference>
<dbReference type="NCBIfam" id="NF007695">
    <property type="entry name" value="PRK10376.1"/>
    <property type="match status" value="1"/>
</dbReference>
<dbReference type="GO" id="GO:0005737">
    <property type="term" value="C:cytoplasm"/>
    <property type="evidence" value="ECO:0007669"/>
    <property type="project" value="TreeGrafter"/>
</dbReference>
<dbReference type="InterPro" id="IPR050791">
    <property type="entry name" value="Aldo-Keto_reductase"/>
</dbReference>
<dbReference type="Pfam" id="PF00248">
    <property type="entry name" value="Aldo_ket_red"/>
    <property type="match status" value="1"/>
</dbReference>
<dbReference type="PANTHER" id="PTHR43625:SF40">
    <property type="entry name" value="ALDO-KETO REDUCTASE YAKC [NADP(+)]"/>
    <property type="match status" value="1"/>
</dbReference>
<keyword evidence="1" id="KW-0560">Oxidoreductase</keyword>
<evidence type="ECO:0000259" key="2">
    <source>
        <dbReference type="Pfam" id="PF00248"/>
    </source>
</evidence>
<dbReference type="Gene3D" id="3.20.20.100">
    <property type="entry name" value="NADP-dependent oxidoreductase domain"/>
    <property type="match status" value="1"/>
</dbReference>
<sequence length="287" mass="30717">MTIDQAGTYSLAGRDVKRLGYGAMQLAGPGVFGPPRDHDAAIAVLRAAVAAGVNHIDTSDFYGPHVTNRLIREALSPYPDDLLIVTKIGARRGADASWLPAFERDELVRAVEDNLKNLGLEALDVVNLRLMFDVHGPAEGSLAAPLKAVADLQRQGLVRHIGLSNVTPTQFEEAREIAEIVGVQNQYNLAHRNDDAFIDALAAQGVAYVPFFPLGGFSPLQSEALFDVAARLEATPMQVALAWLLQRSPNILLIPGTSSVAHLHENLAAASLTLPEDAVAELNAIGR</sequence>
<keyword evidence="4" id="KW-1185">Reference proteome</keyword>
<protein>
    <submittedName>
        <fullName evidence="3">Aldo/keto reductase family oxidoreductase</fullName>
    </submittedName>
</protein>
<dbReference type="AlphaFoldDB" id="A0A7Y6B648"/>
<evidence type="ECO:0000313" key="4">
    <source>
        <dbReference type="Proteomes" id="UP000536441"/>
    </source>
</evidence>
<dbReference type="RefSeq" id="WP_175312503.1">
    <property type="nucleotide sequence ID" value="NZ_CBCRYR010000002.1"/>
</dbReference>
<dbReference type="Proteomes" id="UP000536441">
    <property type="component" value="Unassembled WGS sequence"/>
</dbReference>
<feature type="domain" description="NADP-dependent oxidoreductase" evidence="2">
    <location>
        <begin position="18"/>
        <end position="285"/>
    </location>
</feature>
<proteinExistence type="predicted"/>
<name>A0A7Y6B648_9SPHN</name>
<accession>A0A7Y6B648</accession>
<dbReference type="PRINTS" id="PR00069">
    <property type="entry name" value="ALDKETRDTASE"/>
</dbReference>
<dbReference type="SUPFAM" id="SSF51430">
    <property type="entry name" value="NAD(P)-linked oxidoreductase"/>
    <property type="match status" value="1"/>
</dbReference>
<dbReference type="GO" id="GO:0016491">
    <property type="term" value="F:oxidoreductase activity"/>
    <property type="evidence" value="ECO:0007669"/>
    <property type="project" value="UniProtKB-KW"/>
</dbReference>
<dbReference type="InterPro" id="IPR020471">
    <property type="entry name" value="AKR"/>
</dbReference>
<dbReference type="CDD" id="cd19088">
    <property type="entry name" value="AKR_AKR13B1"/>
    <property type="match status" value="1"/>
</dbReference>
<evidence type="ECO:0000313" key="3">
    <source>
        <dbReference type="EMBL" id="NUU47913.1"/>
    </source>
</evidence>
<comment type="caution">
    <text evidence="3">The sequence shown here is derived from an EMBL/GenBank/DDBJ whole genome shotgun (WGS) entry which is preliminary data.</text>
</comment>
<dbReference type="InterPro" id="IPR036812">
    <property type="entry name" value="NAD(P)_OxRdtase_dom_sf"/>
</dbReference>
<gene>
    <name evidence="3" type="ORF">HP438_13140</name>
</gene>